<evidence type="ECO:0000313" key="2">
    <source>
        <dbReference type="EMBL" id="KAA9027759.1"/>
    </source>
</evidence>
<proteinExistence type="predicted"/>
<comment type="caution">
    <text evidence="2">The sequence shown here is derived from an EMBL/GenBank/DDBJ whole genome shotgun (WGS) entry which is preliminary data.</text>
</comment>
<accession>A0A5J5I1Z5</accession>
<keyword evidence="3" id="KW-1185">Reference proteome</keyword>
<dbReference type="EMBL" id="VYKL01000012">
    <property type="protein sequence ID" value="KAA9027759.1"/>
    <property type="molecule type" value="Genomic_DNA"/>
</dbReference>
<dbReference type="Proteomes" id="UP000326671">
    <property type="component" value="Unassembled WGS sequence"/>
</dbReference>
<evidence type="ECO:0000313" key="3">
    <source>
        <dbReference type="Proteomes" id="UP000326671"/>
    </source>
</evidence>
<dbReference type="OrthoDB" id="9778331at2"/>
<gene>
    <name evidence="2" type="ORF">F4V44_05325</name>
    <name evidence="1" type="ORF">F4V44_25785</name>
</gene>
<dbReference type="AlphaFoldDB" id="A0A5J5I1Z5"/>
<name>A0A5J5I1Z5_9BACI</name>
<protein>
    <submittedName>
        <fullName evidence="2">DUF1657 domain-containing protein</fullName>
    </submittedName>
</protein>
<evidence type="ECO:0000313" key="1">
    <source>
        <dbReference type="EMBL" id="KAA9012277.1"/>
    </source>
</evidence>
<dbReference type="Pfam" id="PF07870">
    <property type="entry name" value="DUF1657"/>
    <property type="match status" value="1"/>
</dbReference>
<dbReference type="InterPro" id="IPR012452">
    <property type="entry name" value="DUF1657"/>
</dbReference>
<dbReference type="EMBL" id="VYKL01000062">
    <property type="protein sequence ID" value="KAA9012277.1"/>
    <property type="molecule type" value="Genomic_DNA"/>
</dbReference>
<reference evidence="2 3" key="1">
    <citation type="submission" date="2019-09" db="EMBL/GenBank/DDBJ databases">
        <title>Whole genome sequences of isolates from the Mars Exploration Rovers.</title>
        <authorList>
            <person name="Seuylemezian A."/>
            <person name="Vaishampayan P."/>
        </authorList>
    </citation>
    <scope>NUCLEOTIDE SEQUENCE [LARGE SCALE GENOMIC DNA]</scope>
    <source>
        <strain evidence="2 3">MER_TA_151</strain>
    </source>
</reference>
<sequence>KVPSPQTRPLLMAMIKKCQADLELFALETQSDKAKNMYNRNAKKLAELEKRLSPFLNR</sequence>
<organism evidence="2 3">
    <name type="scientific">Niallia endozanthoxylica</name>
    <dbReference type="NCBI Taxonomy" id="2036016"/>
    <lineage>
        <taxon>Bacteria</taxon>
        <taxon>Bacillati</taxon>
        <taxon>Bacillota</taxon>
        <taxon>Bacilli</taxon>
        <taxon>Bacillales</taxon>
        <taxon>Bacillaceae</taxon>
        <taxon>Niallia</taxon>
    </lineage>
</organism>
<feature type="non-terminal residue" evidence="2">
    <location>
        <position position="1"/>
    </location>
</feature>